<evidence type="ECO:0000313" key="3">
    <source>
        <dbReference type="Proteomes" id="UP000531659"/>
    </source>
</evidence>
<dbReference type="EMBL" id="JABEYB010000016">
    <property type="protein sequence ID" value="NNU77908.1"/>
    <property type="molecule type" value="Genomic_DNA"/>
</dbReference>
<gene>
    <name evidence="2" type="ORF">HLQ16_18435</name>
</gene>
<evidence type="ECO:0000259" key="1">
    <source>
        <dbReference type="Pfam" id="PF12392"/>
    </source>
</evidence>
<dbReference type="Pfam" id="PF12392">
    <property type="entry name" value="DUF3656"/>
    <property type="match status" value="1"/>
</dbReference>
<dbReference type="Pfam" id="PF01136">
    <property type="entry name" value="Peptidase_U32"/>
    <property type="match status" value="2"/>
</dbReference>
<accession>A0A7Y3WUB5</accession>
<dbReference type="Proteomes" id="UP000531659">
    <property type="component" value="Unassembled WGS sequence"/>
</dbReference>
<sequence length="798" mass="90074">MKKIELLAPAGSMESVYAAVQMGADAIYMGGSKFSARAYASNFDEENITLAVDYCHIYGVCVYVTLNTLAKDNELKEIMEYVGFLYSIGVDALLVQDTGLIYLIRNNFPDFELHASTQMTVHNGEAALFLKKIGFKRIVLSRELSLEEIDYISNTLNVETEVFVHGALCICYSGQCLMSSIIGGRSGNRGRCAQPCRLPYTLIDKANNKEHKAYLLSPKDTCTLDSLKDIVASGTSSLKIEGRMKRAEYVAGTVEIYRRALNNIYNNNKIQKLDKDTKVLTQLFNREGFSKAYLYGNKGKDMMAYKVPKNSGIPIGIAGSDLMVTLLEDVALKDGVMFLEDGFTISKIIKDGVDVEVALKGDRVLLKPTKFKSGDFLYKITDVLLMNKLAESYSDKYRRKIGINLLIEFSVNKPLRISTNYLGRTFEMIGELVQEAINKPLDKERVIKSLSKTGDTPFLINEVTFESFQDGFMKMSSLNLVRRELVESVQNFIVEKYKRENTNTQINYNKGLALQEDNKEIEVTQEKDKIMPETLIVVSKTSQLKAATQMGFNNIAINPFMRGCTNNLDINDLNIKDVNIYIKVPNIIKGEFESVCEFIENNLCNIKGIITANLGIISRFNKRTMVIGDYKLNIFNSYAGDFYKDFLTGTCISAELNAAEIKKIAYKSSLPLQIMVYGKYELMVSEYCAIGSVFGDKSENKTCLGNCSKGSYTLKDRKGIEFSINTDKYCRSYIYNNVPVNLIPSIEEIKKNKITSFRLDFIEESYDETIEVLTNYISKEWPGDFKNYTRGHYKRGVE</sequence>
<feature type="domain" description="Peptidase U32 collagenase" evidence="1">
    <location>
        <begin position="377"/>
        <end position="491"/>
    </location>
</feature>
<dbReference type="PROSITE" id="PS01276">
    <property type="entry name" value="PEPTIDASE_U32"/>
    <property type="match status" value="1"/>
</dbReference>
<organism evidence="2 3">
    <name type="scientific">Clostridium estertheticum</name>
    <dbReference type="NCBI Taxonomy" id="238834"/>
    <lineage>
        <taxon>Bacteria</taxon>
        <taxon>Bacillati</taxon>
        <taxon>Bacillota</taxon>
        <taxon>Clostridia</taxon>
        <taxon>Eubacteriales</taxon>
        <taxon>Clostridiaceae</taxon>
        <taxon>Clostridium</taxon>
    </lineage>
</organism>
<dbReference type="InterPro" id="IPR051454">
    <property type="entry name" value="RNA/ubiquinone_mod_enzymes"/>
</dbReference>
<reference evidence="2 3" key="1">
    <citation type="submission" date="2020-05" db="EMBL/GenBank/DDBJ databases">
        <title>Complete genome of Clostridium estertheticum subspecies estertheticum, isolated from Vacuum packed lamb meat from New Zealand imported to Switzerland.</title>
        <authorList>
            <person name="Wambui J."/>
            <person name="Stevens M.J.A."/>
            <person name="Stephan R."/>
        </authorList>
    </citation>
    <scope>NUCLEOTIDE SEQUENCE [LARGE SCALE GENOMIC DNA]</scope>
    <source>
        <strain evidence="2 3">CEST001</strain>
    </source>
</reference>
<dbReference type="RefSeq" id="WP_171298514.1">
    <property type="nucleotide sequence ID" value="NZ_CP087098.1"/>
</dbReference>
<dbReference type="InterPro" id="IPR001539">
    <property type="entry name" value="Peptidase_U32"/>
</dbReference>
<proteinExistence type="predicted"/>
<protein>
    <submittedName>
        <fullName evidence="2">U32 family peptidase</fullName>
    </submittedName>
</protein>
<dbReference type="InterPro" id="IPR020988">
    <property type="entry name" value="Pept_U32_collagenase"/>
</dbReference>
<evidence type="ECO:0000313" key="2">
    <source>
        <dbReference type="EMBL" id="NNU77908.1"/>
    </source>
</evidence>
<dbReference type="AlphaFoldDB" id="A0A7Y3WUB5"/>
<dbReference type="PANTHER" id="PTHR30217:SF10">
    <property type="entry name" value="23S RRNA 5-HYDROXYCYTIDINE C2501 SYNTHASE"/>
    <property type="match status" value="1"/>
</dbReference>
<name>A0A7Y3WUB5_9CLOT</name>
<comment type="caution">
    <text evidence="2">The sequence shown here is derived from an EMBL/GenBank/DDBJ whole genome shotgun (WGS) entry which is preliminary data.</text>
</comment>
<dbReference type="PANTHER" id="PTHR30217">
    <property type="entry name" value="PEPTIDASE U32 FAMILY"/>
    <property type="match status" value="1"/>
</dbReference>